<dbReference type="PROSITE" id="PS00688">
    <property type="entry name" value="SIGMA54_INTERACT_3"/>
    <property type="match status" value="1"/>
</dbReference>
<evidence type="ECO:0000256" key="4">
    <source>
        <dbReference type="ARBA" id="ARBA00023163"/>
    </source>
</evidence>
<dbReference type="FunFam" id="3.40.50.300:FF:000006">
    <property type="entry name" value="DNA-binding transcriptional regulator NtrC"/>
    <property type="match status" value="1"/>
</dbReference>
<dbReference type="SMART" id="SM00091">
    <property type="entry name" value="PAS"/>
    <property type="match status" value="1"/>
</dbReference>
<dbReference type="InterPro" id="IPR003593">
    <property type="entry name" value="AAA+_ATPase"/>
</dbReference>
<evidence type="ECO:0000313" key="8">
    <source>
        <dbReference type="Proteomes" id="UP000319716"/>
    </source>
</evidence>
<feature type="domain" description="PAS" evidence="6">
    <location>
        <begin position="127"/>
        <end position="171"/>
    </location>
</feature>
<dbReference type="GO" id="GO:0043565">
    <property type="term" value="F:sequence-specific DNA binding"/>
    <property type="evidence" value="ECO:0007669"/>
    <property type="project" value="InterPro"/>
</dbReference>
<dbReference type="Gene3D" id="1.10.8.60">
    <property type="match status" value="1"/>
</dbReference>
<dbReference type="PRINTS" id="PR01590">
    <property type="entry name" value="HTHFIS"/>
</dbReference>
<evidence type="ECO:0000256" key="3">
    <source>
        <dbReference type="ARBA" id="ARBA00023015"/>
    </source>
</evidence>
<dbReference type="SUPFAM" id="SSF46689">
    <property type="entry name" value="Homeodomain-like"/>
    <property type="match status" value="1"/>
</dbReference>
<evidence type="ECO:0000256" key="2">
    <source>
        <dbReference type="ARBA" id="ARBA00022840"/>
    </source>
</evidence>
<sequence>MKHLLPDIKDLLHTSFLMISEEQWDNRSFNNSFDLIFIQKPKRILACSAQCVSVARKYKLPSEEIPAGSACLIPFDDSWAAISKKACQYDYLLLLKDQEVVGYIKTCELIPMILESYMYLKAYSDAILETTDSTISVIDEQMNTVVWTSGAERLYSIKKEDILGKPITDFFSASRLDNLRIIQSGEHFYHKQHQPREDLFVLINSNPVKVNDQIIGAVSCETDVTRQVHLNQQLTNANQTIQQLQKKVSRLQPSADPFYPILGSSQSIRLTIDKVKQIGTTQARVLFLGESGVGKELFAKALHEMRTSNHAPFIAINCGAIPASLFESELFGYEKGAFSGASAQGKKGTLELARGGTLFLDEIGELPLEMQVKLLRVLQEGTFYSVGGTKVKYADCFIIAATKQKLQTLVKQGKFREDLYYRLNTVSITIPPLRERSEDIIELSHQIFFEFAKKYNREVKEIPKEIMMALLNYRWPGNIRELRNVIENLVVFSKDGKLNFADLPLNLQESEHEKSEAEYRKSPSHETQEFASLNDTLKACEAKTIKHVLSQMHENKNKTARILGISRATLYNKMHKLGIFTLSSFIFLMK</sequence>
<keyword evidence="4" id="KW-0804">Transcription</keyword>
<dbReference type="AlphaFoldDB" id="A0A4Y1ZG18"/>
<organism evidence="7 8">
    <name type="scientific">Sporolactobacillus inulinus</name>
    <dbReference type="NCBI Taxonomy" id="2078"/>
    <lineage>
        <taxon>Bacteria</taxon>
        <taxon>Bacillati</taxon>
        <taxon>Bacillota</taxon>
        <taxon>Bacilli</taxon>
        <taxon>Bacillales</taxon>
        <taxon>Sporolactobacillaceae</taxon>
        <taxon>Sporolactobacillus</taxon>
    </lineage>
</organism>
<dbReference type="Gene3D" id="3.30.450.20">
    <property type="entry name" value="PAS domain"/>
    <property type="match status" value="1"/>
</dbReference>
<accession>A0A4Y1ZG18</accession>
<dbReference type="InterPro" id="IPR027417">
    <property type="entry name" value="P-loop_NTPase"/>
</dbReference>
<dbReference type="CDD" id="cd00009">
    <property type="entry name" value="AAA"/>
    <property type="match status" value="1"/>
</dbReference>
<dbReference type="Pfam" id="PF25601">
    <property type="entry name" value="AAA_lid_14"/>
    <property type="match status" value="1"/>
</dbReference>
<dbReference type="SMART" id="SM00382">
    <property type="entry name" value="AAA"/>
    <property type="match status" value="1"/>
</dbReference>
<dbReference type="PROSITE" id="PS00675">
    <property type="entry name" value="SIGMA54_INTERACT_1"/>
    <property type="match status" value="1"/>
</dbReference>
<dbReference type="PROSITE" id="PS50112">
    <property type="entry name" value="PAS"/>
    <property type="match status" value="1"/>
</dbReference>
<dbReference type="InterPro" id="IPR000014">
    <property type="entry name" value="PAS"/>
</dbReference>
<dbReference type="RefSeq" id="WP_262393253.1">
    <property type="nucleotide sequence ID" value="NZ_BEXB01000040.1"/>
</dbReference>
<reference evidence="7 8" key="1">
    <citation type="submission" date="2017-11" db="EMBL/GenBank/DDBJ databases">
        <title>Draft Genome Sequence of Sporolactobacillus inulinus NBRC 111894 Isolated from Koso, a Japanese Sugar-Vegetable Fermented Beverage.</title>
        <authorList>
            <person name="Chiou T.Y."/>
            <person name="Oshima K."/>
            <person name="Suda W."/>
            <person name="Hattori M."/>
            <person name="Takahashi T."/>
        </authorList>
    </citation>
    <scope>NUCLEOTIDE SEQUENCE [LARGE SCALE GENOMIC DNA]</scope>
    <source>
        <strain evidence="7 8">NBRC111894</strain>
    </source>
</reference>
<evidence type="ECO:0000313" key="7">
    <source>
        <dbReference type="EMBL" id="GAY78122.1"/>
    </source>
</evidence>
<dbReference type="SUPFAM" id="SSF52540">
    <property type="entry name" value="P-loop containing nucleoside triphosphate hydrolases"/>
    <property type="match status" value="1"/>
</dbReference>
<feature type="domain" description="Sigma-54 factor interaction" evidence="5">
    <location>
        <begin position="261"/>
        <end position="491"/>
    </location>
</feature>
<dbReference type="PROSITE" id="PS50045">
    <property type="entry name" value="SIGMA54_INTERACT_4"/>
    <property type="match status" value="1"/>
</dbReference>
<dbReference type="Pfam" id="PF00158">
    <property type="entry name" value="Sigma54_activat"/>
    <property type="match status" value="1"/>
</dbReference>
<dbReference type="InterPro" id="IPR025944">
    <property type="entry name" value="Sigma_54_int_dom_CS"/>
</dbReference>
<evidence type="ECO:0000259" key="6">
    <source>
        <dbReference type="PROSITE" id="PS50112"/>
    </source>
</evidence>
<evidence type="ECO:0000256" key="1">
    <source>
        <dbReference type="ARBA" id="ARBA00022741"/>
    </source>
</evidence>
<evidence type="ECO:0000259" key="5">
    <source>
        <dbReference type="PROSITE" id="PS50045"/>
    </source>
</evidence>
<dbReference type="InterPro" id="IPR009057">
    <property type="entry name" value="Homeodomain-like_sf"/>
</dbReference>
<dbReference type="Pfam" id="PF02954">
    <property type="entry name" value="HTH_8"/>
    <property type="match status" value="1"/>
</dbReference>
<dbReference type="InterPro" id="IPR035965">
    <property type="entry name" value="PAS-like_dom_sf"/>
</dbReference>
<dbReference type="Gene3D" id="1.10.10.60">
    <property type="entry name" value="Homeodomain-like"/>
    <property type="match status" value="1"/>
</dbReference>
<dbReference type="CDD" id="cd00130">
    <property type="entry name" value="PAS"/>
    <property type="match status" value="1"/>
</dbReference>
<proteinExistence type="predicted"/>
<comment type="caution">
    <text evidence="7">The sequence shown here is derived from an EMBL/GenBank/DDBJ whole genome shotgun (WGS) entry which is preliminary data.</text>
</comment>
<dbReference type="InterPro" id="IPR025662">
    <property type="entry name" value="Sigma_54_int_dom_ATP-bd_1"/>
</dbReference>
<dbReference type="PANTHER" id="PTHR32071:SF57">
    <property type="entry name" value="C4-DICARBOXYLATE TRANSPORT TRANSCRIPTIONAL REGULATORY PROTEIN DCTD"/>
    <property type="match status" value="1"/>
</dbReference>
<dbReference type="InterPro" id="IPR002078">
    <property type="entry name" value="Sigma_54_int"/>
</dbReference>
<dbReference type="Proteomes" id="UP000319716">
    <property type="component" value="Unassembled WGS sequence"/>
</dbReference>
<gene>
    <name evidence="7" type="ORF">NBRC111894_3676</name>
</gene>
<name>A0A4Y1ZG18_9BACL</name>
<dbReference type="EMBL" id="BEXB01000040">
    <property type="protein sequence ID" value="GAY78122.1"/>
    <property type="molecule type" value="Genomic_DNA"/>
</dbReference>
<dbReference type="InterPro" id="IPR002197">
    <property type="entry name" value="HTH_Fis"/>
</dbReference>
<keyword evidence="3" id="KW-0805">Transcription regulation</keyword>
<dbReference type="GO" id="GO:0005524">
    <property type="term" value="F:ATP binding"/>
    <property type="evidence" value="ECO:0007669"/>
    <property type="project" value="UniProtKB-KW"/>
</dbReference>
<dbReference type="Gene3D" id="3.40.50.300">
    <property type="entry name" value="P-loop containing nucleotide triphosphate hydrolases"/>
    <property type="match status" value="1"/>
</dbReference>
<keyword evidence="2" id="KW-0067">ATP-binding</keyword>
<dbReference type="InterPro" id="IPR058031">
    <property type="entry name" value="AAA_lid_NorR"/>
</dbReference>
<dbReference type="PANTHER" id="PTHR32071">
    <property type="entry name" value="TRANSCRIPTIONAL REGULATORY PROTEIN"/>
    <property type="match status" value="1"/>
</dbReference>
<keyword evidence="1" id="KW-0547">Nucleotide-binding</keyword>
<protein>
    <submittedName>
        <fullName evidence="7">Response regulator of zinc sigma-54-dependent two-component system</fullName>
    </submittedName>
</protein>
<dbReference type="SUPFAM" id="SSF55785">
    <property type="entry name" value="PYP-like sensor domain (PAS domain)"/>
    <property type="match status" value="1"/>
</dbReference>
<dbReference type="GO" id="GO:0006355">
    <property type="term" value="P:regulation of DNA-templated transcription"/>
    <property type="evidence" value="ECO:0007669"/>
    <property type="project" value="InterPro"/>
</dbReference>